<gene>
    <name evidence="5" type="ORF">SAMN06295910_1738</name>
</gene>
<organism evidence="5 6">
    <name type="scientific">Allosphingosinicella indica</name>
    <dbReference type="NCBI Taxonomy" id="941907"/>
    <lineage>
        <taxon>Bacteria</taxon>
        <taxon>Pseudomonadati</taxon>
        <taxon>Pseudomonadota</taxon>
        <taxon>Alphaproteobacteria</taxon>
        <taxon>Sphingomonadales</taxon>
        <taxon>Sphingomonadaceae</taxon>
        <taxon>Allosphingosinicella</taxon>
    </lineage>
</organism>
<dbReference type="Gene3D" id="1.10.3580.10">
    <property type="entry name" value="ATP12 ATPase"/>
    <property type="match status" value="1"/>
</dbReference>
<dbReference type="PANTHER" id="PTHR21013">
    <property type="entry name" value="ATP SYNTHASE MITOCHONDRIAL F1 COMPLEX ASSEMBLY FACTOR 2/ATP12 PROTEIN, MITOCHONDRIAL PRECURSOR"/>
    <property type="match status" value="1"/>
</dbReference>
<dbReference type="InterPro" id="IPR023335">
    <property type="entry name" value="ATP12_ortho_dom_sf"/>
</dbReference>
<dbReference type="AlphaFoldDB" id="A0A1X7GGL2"/>
<dbReference type="Pfam" id="PF07542">
    <property type="entry name" value="ATP12"/>
    <property type="match status" value="1"/>
</dbReference>
<dbReference type="RefSeq" id="WP_085218411.1">
    <property type="nucleotide sequence ID" value="NZ_LT840185.1"/>
</dbReference>
<reference evidence="6" key="1">
    <citation type="submission" date="2017-04" db="EMBL/GenBank/DDBJ databases">
        <authorList>
            <person name="Varghese N."/>
            <person name="Submissions S."/>
        </authorList>
    </citation>
    <scope>NUCLEOTIDE SEQUENCE [LARGE SCALE GENOMIC DNA]</scope>
    <source>
        <strain evidence="6">Dd16</strain>
    </source>
</reference>
<evidence type="ECO:0000313" key="5">
    <source>
        <dbReference type="EMBL" id="SMF69510.1"/>
    </source>
</evidence>
<accession>A0A1X7GGL2</accession>
<dbReference type="PANTHER" id="PTHR21013:SF10">
    <property type="entry name" value="ATP SYNTHASE MITOCHONDRIAL F1 COMPLEX ASSEMBLY FACTOR 2"/>
    <property type="match status" value="1"/>
</dbReference>
<evidence type="ECO:0000256" key="4">
    <source>
        <dbReference type="SAM" id="Phobius"/>
    </source>
</evidence>
<dbReference type="GO" id="GO:0043461">
    <property type="term" value="P:proton-transporting ATP synthase complex assembly"/>
    <property type="evidence" value="ECO:0007669"/>
    <property type="project" value="InterPro"/>
</dbReference>
<keyword evidence="2" id="KW-0809">Transit peptide</keyword>
<evidence type="ECO:0000256" key="1">
    <source>
        <dbReference type="ARBA" id="ARBA00008231"/>
    </source>
</evidence>
<keyword evidence="4" id="KW-1133">Transmembrane helix</keyword>
<dbReference type="InterPro" id="IPR011419">
    <property type="entry name" value="ATP12_ATP_synth-F1-assembly"/>
</dbReference>
<dbReference type="Proteomes" id="UP000192934">
    <property type="component" value="Chromosome I"/>
</dbReference>
<sequence>MKRFYERAEAVPSDGAHAIHLDGRPVRTPARAPLLLPTRALGDAVAGEWQAQGETVDPRSMPLTGLANAAIDRVAPDRQAFAAGLARYGESDLLCYRADGPETLVRRQADAWDPILDWARRRYDVDLAVTAGVVHRAQPPETVARLAKAVAARDAFALATLSPLVTVSGSLLIALALAEGAIDLDTAWAAAALDEQYQAEQWGADAEAAAALAAREAEFAAGKRMLDLLG</sequence>
<proteinExistence type="inferred from homology"/>
<evidence type="ECO:0000313" key="6">
    <source>
        <dbReference type="Proteomes" id="UP000192934"/>
    </source>
</evidence>
<evidence type="ECO:0000256" key="2">
    <source>
        <dbReference type="ARBA" id="ARBA00022946"/>
    </source>
</evidence>
<feature type="transmembrane region" description="Helical" evidence="4">
    <location>
        <begin position="155"/>
        <end position="178"/>
    </location>
</feature>
<keyword evidence="6" id="KW-1185">Reference proteome</keyword>
<name>A0A1X7GGL2_9SPHN</name>
<comment type="similarity">
    <text evidence="1">Belongs to the ATP12 family.</text>
</comment>
<keyword evidence="4" id="KW-0472">Membrane</keyword>
<dbReference type="STRING" id="941907.SAMN06295910_1738"/>
<keyword evidence="4" id="KW-0812">Transmembrane</keyword>
<evidence type="ECO:0000256" key="3">
    <source>
        <dbReference type="ARBA" id="ARBA00023186"/>
    </source>
</evidence>
<dbReference type="Gene3D" id="3.30.2180.10">
    <property type="entry name" value="ATP12-like"/>
    <property type="match status" value="1"/>
</dbReference>
<protein>
    <submittedName>
        <fullName evidence="5">Chaperone required for the assembly of the F1-ATPase</fullName>
    </submittedName>
</protein>
<dbReference type="OrthoDB" id="9797825at2"/>
<keyword evidence="3" id="KW-0143">Chaperone</keyword>
<dbReference type="SUPFAM" id="SSF160909">
    <property type="entry name" value="ATP12-like"/>
    <property type="match status" value="1"/>
</dbReference>
<dbReference type="InterPro" id="IPR042272">
    <property type="entry name" value="ATP12_ATP_synth-F1-assembly_N"/>
</dbReference>
<dbReference type="EMBL" id="LT840185">
    <property type="protein sequence ID" value="SMF69510.1"/>
    <property type="molecule type" value="Genomic_DNA"/>
</dbReference>